<sequence length="229" mass="24158">MNVARLSTHLVTVPLLAFFSTVLGCGVMPAGQGISRPFTLTGFTLPVAMVYSPKADVPIRVPGIAANQAAARGFVQRLVVQIVIDVLESQGHSALLPDAVISAILGQLSVNITYEPLKCEDVAITLMEMVGNAPNPSQRCIIVGGNTVTGICSKMAGGAPRCNMRNVVKITDVPTNYTTISGTVSTTNIIMANWSKAMWQSVLNRAVRMLASGPFRLHFFSASATVGGN</sequence>
<accession>A0AAD5MXJ9</accession>
<keyword evidence="1" id="KW-0732">Signal</keyword>
<feature type="chain" id="PRO_5042004433" evidence="1">
    <location>
        <begin position="25"/>
        <end position="229"/>
    </location>
</feature>
<gene>
    <name evidence="2" type="ORF">KIN20_014613</name>
</gene>
<evidence type="ECO:0000313" key="2">
    <source>
        <dbReference type="EMBL" id="KAJ1356812.1"/>
    </source>
</evidence>
<feature type="signal peptide" evidence="1">
    <location>
        <begin position="1"/>
        <end position="24"/>
    </location>
</feature>
<organism evidence="2 3">
    <name type="scientific">Parelaphostrongylus tenuis</name>
    <name type="common">Meningeal worm</name>
    <dbReference type="NCBI Taxonomy" id="148309"/>
    <lineage>
        <taxon>Eukaryota</taxon>
        <taxon>Metazoa</taxon>
        <taxon>Ecdysozoa</taxon>
        <taxon>Nematoda</taxon>
        <taxon>Chromadorea</taxon>
        <taxon>Rhabditida</taxon>
        <taxon>Rhabditina</taxon>
        <taxon>Rhabditomorpha</taxon>
        <taxon>Strongyloidea</taxon>
        <taxon>Metastrongylidae</taxon>
        <taxon>Parelaphostrongylus</taxon>
    </lineage>
</organism>
<reference evidence="2" key="1">
    <citation type="submission" date="2021-06" db="EMBL/GenBank/DDBJ databases">
        <title>Parelaphostrongylus tenuis whole genome reference sequence.</title>
        <authorList>
            <person name="Garwood T.J."/>
            <person name="Larsen P.A."/>
            <person name="Fountain-Jones N.M."/>
            <person name="Garbe J.R."/>
            <person name="Macchietto M.G."/>
            <person name="Kania S.A."/>
            <person name="Gerhold R.W."/>
            <person name="Richards J.E."/>
            <person name="Wolf T.M."/>
        </authorList>
    </citation>
    <scope>NUCLEOTIDE SEQUENCE</scope>
    <source>
        <strain evidence="2">MNPRO001-30</strain>
        <tissue evidence="2">Meninges</tissue>
    </source>
</reference>
<evidence type="ECO:0000313" key="3">
    <source>
        <dbReference type="Proteomes" id="UP001196413"/>
    </source>
</evidence>
<proteinExistence type="predicted"/>
<dbReference type="PROSITE" id="PS51257">
    <property type="entry name" value="PROKAR_LIPOPROTEIN"/>
    <property type="match status" value="1"/>
</dbReference>
<dbReference type="EMBL" id="JAHQIW010002917">
    <property type="protein sequence ID" value="KAJ1356812.1"/>
    <property type="molecule type" value="Genomic_DNA"/>
</dbReference>
<dbReference type="AlphaFoldDB" id="A0AAD5MXJ9"/>
<dbReference type="Proteomes" id="UP001196413">
    <property type="component" value="Unassembled WGS sequence"/>
</dbReference>
<evidence type="ECO:0000256" key="1">
    <source>
        <dbReference type="SAM" id="SignalP"/>
    </source>
</evidence>
<protein>
    <submittedName>
        <fullName evidence="2">Uncharacterized protein</fullName>
    </submittedName>
</protein>
<name>A0AAD5MXJ9_PARTN</name>
<comment type="caution">
    <text evidence="2">The sequence shown here is derived from an EMBL/GenBank/DDBJ whole genome shotgun (WGS) entry which is preliminary data.</text>
</comment>
<keyword evidence="3" id="KW-1185">Reference proteome</keyword>